<dbReference type="GO" id="GO:0006508">
    <property type="term" value="P:proteolysis"/>
    <property type="evidence" value="ECO:0007669"/>
    <property type="project" value="UniProtKB-KW"/>
</dbReference>
<evidence type="ECO:0000259" key="4">
    <source>
        <dbReference type="Pfam" id="PF02902"/>
    </source>
</evidence>
<keyword evidence="3" id="KW-0378">Hydrolase</keyword>
<dbReference type="Proteomes" id="UP000775213">
    <property type="component" value="Unassembled WGS sequence"/>
</dbReference>
<feature type="domain" description="Ubiquitin-like protease family profile" evidence="4">
    <location>
        <begin position="127"/>
        <end position="171"/>
    </location>
</feature>
<proteinExistence type="inferred from homology"/>
<dbReference type="AlphaFoldDB" id="A0AAV7HAF9"/>
<evidence type="ECO:0000256" key="2">
    <source>
        <dbReference type="ARBA" id="ARBA00022670"/>
    </source>
</evidence>
<protein>
    <recommendedName>
        <fullName evidence="4">Ubiquitin-like protease family profile domain-containing protein</fullName>
    </recommendedName>
</protein>
<dbReference type="EMBL" id="JAGFBR010000007">
    <property type="protein sequence ID" value="KAH0464558.1"/>
    <property type="molecule type" value="Genomic_DNA"/>
</dbReference>
<organism evidence="5 6">
    <name type="scientific">Dendrobium chrysotoxum</name>
    <name type="common">Orchid</name>
    <dbReference type="NCBI Taxonomy" id="161865"/>
    <lineage>
        <taxon>Eukaryota</taxon>
        <taxon>Viridiplantae</taxon>
        <taxon>Streptophyta</taxon>
        <taxon>Embryophyta</taxon>
        <taxon>Tracheophyta</taxon>
        <taxon>Spermatophyta</taxon>
        <taxon>Magnoliopsida</taxon>
        <taxon>Liliopsida</taxon>
        <taxon>Asparagales</taxon>
        <taxon>Orchidaceae</taxon>
        <taxon>Epidendroideae</taxon>
        <taxon>Malaxideae</taxon>
        <taxon>Dendrobiinae</taxon>
        <taxon>Dendrobium</taxon>
    </lineage>
</organism>
<accession>A0AAV7HAF9</accession>
<dbReference type="SUPFAM" id="SSF54001">
    <property type="entry name" value="Cysteine proteinases"/>
    <property type="match status" value="1"/>
</dbReference>
<dbReference type="GO" id="GO:0008234">
    <property type="term" value="F:cysteine-type peptidase activity"/>
    <property type="evidence" value="ECO:0007669"/>
    <property type="project" value="InterPro"/>
</dbReference>
<dbReference type="InterPro" id="IPR038765">
    <property type="entry name" value="Papain-like_cys_pep_sf"/>
</dbReference>
<comment type="caution">
    <text evidence="5">The sequence shown here is derived from an EMBL/GenBank/DDBJ whole genome shotgun (WGS) entry which is preliminary data.</text>
</comment>
<keyword evidence="2" id="KW-0645">Protease</keyword>
<keyword evidence="6" id="KW-1185">Reference proteome</keyword>
<gene>
    <name evidence="5" type="ORF">IEQ34_007344</name>
</gene>
<reference evidence="5 6" key="1">
    <citation type="journal article" date="2021" name="Hortic Res">
        <title>Chromosome-scale assembly of the Dendrobium chrysotoxum genome enhances the understanding of orchid evolution.</title>
        <authorList>
            <person name="Zhang Y."/>
            <person name="Zhang G.Q."/>
            <person name="Zhang D."/>
            <person name="Liu X.D."/>
            <person name="Xu X.Y."/>
            <person name="Sun W.H."/>
            <person name="Yu X."/>
            <person name="Zhu X."/>
            <person name="Wang Z.W."/>
            <person name="Zhao X."/>
            <person name="Zhong W.Y."/>
            <person name="Chen H."/>
            <person name="Yin W.L."/>
            <person name="Huang T."/>
            <person name="Niu S.C."/>
            <person name="Liu Z.J."/>
        </authorList>
    </citation>
    <scope>NUCLEOTIDE SEQUENCE [LARGE SCALE GENOMIC DNA]</scope>
    <source>
        <strain evidence="5">Lindl</strain>
    </source>
</reference>
<comment type="similarity">
    <text evidence="1">Belongs to the peptidase C48 family.</text>
</comment>
<name>A0AAV7HAF9_DENCH</name>
<evidence type="ECO:0000256" key="1">
    <source>
        <dbReference type="ARBA" id="ARBA00005234"/>
    </source>
</evidence>
<sequence>MRAKDREISQLNEKITKMMTQMTVMMQMMQRTTIACLKKFAEKNYHKLFEKSKHCNLMPNKYHKFQYISPVYWVNNLVFSLTPYYKGREKLSRLYIDHITDLVVIQTTFYYDQSLNPRTGPFWLIRALYSDTKEAFDSDIRKWKVSTITSVPKQTNSIDCAMYVCKYMERINLEGNTK</sequence>
<dbReference type="Pfam" id="PF02902">
    <property type="entry name" value="Peptidase_C48"/>
    <property type="match status" value="1"/>
</dbReference>
<dbReference type="Gene3D" id="3.40.395.10">
    <property type="entry name" value="Adenoviral Proteinase, Chain A"/>
    <property type="match status" value="1"/>
</dbReference>
<evidence type="ECO:0000313" key="6">
    <source>
        <dbReference type="Proteomes" id="UP000775213"/>
    </source>
</evidence>
<dbReference type="InterPro" id="IPR003653">
    <property type="entry name" value="Peptidase_C48_C"/>
</dbReference>
<evidence type="ECO:0000313" key="5">
    <source>
        <dbReference type="EMBL" id="KAH0464558.1"/>
    </source>
</evidence>
<evidence type="ECO:0000256" key="3">
    <source>
        <dbReference type="ARBA" id="ARBA00022801"/>
    </source>
</evidence>